<dbReference type="GO" id="GO:0016757">
    <property type="term" value="F:glycosyltransferase activity"/>
    <property type="evidence" value="ECO:0007669"/>
    <property type="project" value="UniProtKB-KW"/>
</dbReference>
<comment type="similarity">
    <text evidence="1">Belongs to the glycosyltransferase 2 family.</text>
</comment>
<keyword evidence="4" id="KW-0472">Membrane</keyword>
<gene>
    <name evidence="6" type="ORF">DSCA_11820</name>
</gene>
<dbReference type="KEGG" id="dalk:DSCA_11820"/>
<evidence type="ECO:0000259" key="5">
    <source>
        <dbReference type="Pfam" id="PF00535"/>
    </source>
</evidence>
<dbReference type="RefSeq" id="WP_155315535.1">
    <property type="nucleotide sequence ID" value="NZ_AP021874.1"/>
</dbReference>
<keyword evidence="4" id="KW-1133">Transmembrane helix</keyword>
<dbReference type="CDD" id="cd06439">
    <property type="entry name" value="CESA_like_1"/>
    <property type="match status" value="1"/>
</dbReference>
<sequence length="372" mass="42235">MQVLFILCVFMCVYSYAIYPPMLWCLALFFKKSWQRGNDFPRVSIVISAFNEAAVIQKKIRNALALEYPSEMLEIIVSSDGSTDDTNTIVQAFDDPRVKLMAFERIGKTACLNKVIPQVSGEIVVFTDANSMFPAGSLKRMVRHFKDQSIGLVTGGTLYIDSEGNLEPTGIYSKLEKWTKVYESAVASCVGADGAIFALRKELYHPLSNQDINDLVIPLQVVRGGKRVIIEPNAPCIEEASSQGKQAMRRQIRISTRTIWALYHNRDLLNIKKHGFFAYFMWSHKLLRLTMPFWFIAAFVLNMYLIRTSTIYWIPMLGFLTFLFIGIGSMLGSGDGRIPSICKLFLITGVSQFIAWMRVWSGKKDVLWTPQR</sequence>
<evidence type="ECO:0000313" key="6">
    <source>
        <dbReference type="EMBL" id="BBO67252.1"/>
    </source>
</evidence>
<dbReference type="AlphaFoldDB" id="A0A5K7YCS5"/>
<feature type="transmembrane region" description="Helical" evidence="4">
    <location>
        <begin position="6"/>
        <end position="30"/>
    </location>
</feature>
<keyword evidence="3 6" id="KW-0808">Transferase</keyword>
<evidence type="ECO:0000256" key="3">
    <source>
        <dbReference type="ARBA" id="ARBA00022679"/>
    </source>
</evidence>
<feature type="transmembrane region" description="Helical" evidence="4">
    <location>
        <begin position="312"/>
        <end position="332"/>
    </location>
</feature>
<dbReference type="Proteomes" id="UP000427906">
    <property type="component" value="Chromosome"/>
</dbReference>
<organism evidence="6 7">
    <name type="scientific">Desulfosarcina alkanivorans</name>
    <dbReference type="NCBI Taxonomy" id="571177"/>
    <lineage>
        <taxon>Bacteria</taxon>
        <taxon>Pseudomonadati</taxon>
        <taxon>Thermodesulfobacteriota</taxon>
        <taxon>Desulfobacteria</taxon>
        <taxon>Desulfobacterales</taxon>
        <taxon>Desulfosarcinaceae</taxon>
        <taxon>Desulfosarcina</taxon>
    </lineage>
</organism>
<evidence type="ECO:0000256" key="4">
    <source>
        <dbReference type="SAM" id="Phobius"/>
    </source>
</evidence>
<keyword evidence="7" id="KW-1185">Reference proteome</keyword>
<dbReference type="Gene3D" id="3.90.550.10">
    <property type="entry name" value="Spore Coat Polysaccharide Biosynthesis Protein SpsA, Chain A"/>
    <property type="match status" value="1"/>
</dbReference>
<feature type="transmembrane region" description="Helical" evidence="4">
    <location>
        <begin position="344"/>
        <end position="361"/>
    </location>
</feature>
<accession>A0A5K7YCS5</accession>
<evidence type="ECO:0000256" key="2">
    <source>
        <dbReference type="ARBA" id="ARBA00022676"/>
    </source>
</evidence>
<feature type="transmembrane region" description="Helical" evidence="4">
    <location>
        <begin position="286"/>
        <end position="306"/>
    </location>
</feature>
<dbReference type="EMBL" id="AP021874">
    <property type="protein sequence ID" value="BBO67252.1"/>
    <property type="molecule type" value="Genomic_DNA"/>
</dbReference>
<keyword evidence="2" id="KW-0328">Glycosyltransferase</keyword>
<evidence type="ECO:0000313" key="7">
    <source>
        <dbReference type="Proteomes" id="UP000427906"/>
    </source>
</evidence>
<protein>
    <submittedName>
        <fullName evidence="6">Glycosyl transferase</fullName>
    </submittedName>
</protein>
<dbReference type="PANTHER" id="PTHR43630">
    <property type="entry name" value="POLY-BETA-1,6-N-ACETYL-D-GLUCOSAMINE SYNTHASE"/>
    <property type="match status" value="1"/>
</dbReference>
<reference evidence="6 7" key="1">
    <citation type="submission" date="2019-11" db="EMBL/GenBank/DDBJ databases">
        <title>Comparative genomics of hydrocarbon-degrading Desulfosarcina strains.</title>
        <authorList>
            <person name="Watanabe M."/>
            <person name="Kojima H."/>
            <person name="Fukui M."/>
        </authorList>
    </citation>
    <scope>NUCLEOTIDE SEQUENCE [LARGE SCALE GENOMIC DNA]</scope>
    <source>
        <strain evidence="6 7">PL12</strain>
    </source>
</reference>
<proteinExistence type="inferred from homology"/>
<name>A0A5K7YCS5_9BACT</name>
<dbReference type="PANTHER" id="PTHR43630:SF1">
    <property type="entry name" value="POLY-BETA-1,6-N-ACETYL-D-GLUCOSAMINE SYNTHASE"/>
    <property type="match status" value="1"/>
</dbReference>
<feature type="domain" description="Glycosyltransferase 2-like" evidence="5">
    <location>
        <begin position="44"/>
        <end position="170"/>
    </location>
</feature>
<dbReference type="Pfam" id="PF00535">
    <property type="entry name" value="Glycos_transf_2"/>
    <property type="match status" value="1"/>
</dbReference>
<dbReference type="InterPro" id="IPR029044">
    <property type="entry name" value="Nucleotide-diphossugar_trans"/>
</dbReference>
<dbReference type="OrthoDB" id="9802632at2"/>
<dbReference type="InterPro" id="IPR001173">
    <property type="entry name" value="Glyco_trans_2-like"/>
</dbReference>
<keyword evidence="4" id="KW-0812">Transmembrane</keyword>
<evidence type="ECO:0000256" key="1">
    <source>
        <dbReference type="ARBA" id="ARBA00006739"/>
    </source>
</evidence>
<dbReference type="SUPFAM" id="SSF53448">
    <property type="entry name" value="Nucleotide-diphospho-sugar transferases"/>
    <property type="match status" value="1"/>
</dbReference>